<reference evidence="1" key="1">
    <citation type="submission" date="2018-05" db="EMBL/GenBank/DDBJ databases">
        <authorList>
            <person name="Lanie J.A."/>
            <person name="Ng W.-L."/>
            <person name="Kazmierczak K.M."/>
            <person name="Andrzejewski T.M."/>
            <person name="Davidsen T.M."/>
            <person name="Wayne K.J."/>
            <person name="Tettelin H."/>
            <person name="Glass J.I."/>
            <person name="Rusch D."/>
            <person name="Podicherti R."/>
            <person name="Tsui H.-C.T."/>
            <person name="Winkler M.E."/>
        </authorList>
    </citation>
    <scope>NUCLEOTIDE SEQUENCE</scope>
</reference>
<protein>
    <submittedName>
        <fullName evidence="1">Uncharacterized protein</fullName>
    </submittedName>
</protein>
<name>A0A382ZJI2_9ZZZZ</name>
<proteinExistence type="predicted"/>
<dbReference type="EMBL" id="UINC01184296">
    <property type="protein sequence ID" value="SVD95440.1"/>
    <property type="molecule type" value="Genomic_DNA"/>
</dbReference>
<accession>A0A382ZJI2</accession>
<gene>
    <name evidence="1" type="ORF">METZ01_LOCUS448294</name>
</gene>
<dbReference type="AlphaFoldDB" id="A0A382ZJI2"/>
<organism evidence="1">
    <name type="scientific">marine metagenome</name>
    <dbReference type="NCBI Taxonomy" id="408172"/>
    <lineage>
        <taxon>unclassified sequences</taxon>
        <taxon>metagenomes</taxon>
        <taxon>ecological metagenomes</taxon>
    </lineage>
</organism>
<sequence>MEPDAEAADLGTPEVIAAAVRRAASFTCPTTPRLLREAVEESLRGLLPEEGPGLPSGEEIDGGSDSSMRLVREALDNLVALGDLVEVPTDDEESGATRRMLFLGPTSYVRVSEDTVVLLGVRADGIPILDESLADRVEYRGHVRRIRLEPDEDPAALLGETGLGELSKGD</sequence>
<evidence type="ECO:0000313" key="1">
    <source>
        <dbReference type="EMBL" id="SVD95440.1"/>
    </source>
</evidence>
<feature type="non-terminal residue" evidence="1">
    <location>
        <position position="170"/>
    </location>
</feature>